<accession>A0ABD2ALU2</accession>
<reference evidence="1 2" key="1">
    <citation type="journal article" date="2024" name="Ann. Entomol. Soc. Am.">
        <title>Genomic analyses of the southern and eastern yellowjacket wasps (Hymenoptera: Vespidae) reveal evolutionary signatures of social life.</title>
        <authorList>
            <person name="Catto M.A."/>
            <person name="Caine P.B."/>
            <person name="Orr S.E."/>
            <person name="Hunt B.G."/>
            <person name="Goodisman M.A.D."/>
        </authorList>
    </citation>
    <scope>NUCLEOTIDE SEQUENCE [LARGE SCALE GENOMIC DNA]</scope>
    <source>
        <strain evidence="1">232</strain>
        <tissue evidence="1">Head and thorax</tissue>
    </source>
</reference>
<name>A0ABD2ALU2_VESMC</name>
<keyword evidence="2" id="KW-1185">Reference proteome</keyword>
<dbReference type="EMBL" id="JAYRBN010000116">
    <property type="protein sequence ID" value="KAL2721592.1"/>
    <property type="molecule type" value="Genomic_DNA"/>
</dbReference>
<dbReference type="AlphaFoldDB" id="A0ABD2ALU2"/>
<gene>
    <name evidence="1" type="ORF">V1477_020412</name>
</gene>
<evidence type="ECO:0000313" key="1">
    <source>
        <dbReference type="EMBL" id="KAL2721592.1"/>
    </source>
</evidence>
<comment type="caution">
    <text evidence="1">The sequence shown here is derived from an EMBL/GenBank/DDBJ whole genome shotgun (WGS) entry which is preliminary data.</text>
</comment>
<proteinExistence type="predicted"/>
<evidence type="ECO:0000313" key="2">
    <source>
        <dbReference type="Proteomes" id="UP001607303"/>
    </source>
</evidence>
<dbReference type="Proteomes" id="UP001607303">
    <property type="component" value="Unassembled WGS sequence"/>
</dbReference>
<organism evidence="1 2">
    <name type="scientific">Vespula maculifrons</name>
    <name type="common">Eastern yellow jacket</name>
    <name type="synonym">Wasp</name>
    <dbReference type="NCBI Taxonomy" id="7453"/>
    <lineage>
        <taxon>Eukaryota</taxon>
        <taxon>Metazoa</taxon>
        <taxon>Ecdysozoa</taxon>
        <taxon>Arthropoda</taxon>
        <taxon>Hexapoda</taxon>
        <taxon>Insecta</taxon>
        <taxon>Pterygota</taxon>
        <taxon>Neoptera</taxon>
        <taxon>Endopterygota</taxon>
        <taxon>Hymenoptera</taxon>
        <taxon>Apocrita</taxon>
        <taxon>Aculeata</taxon>
        <taxon>Vespoidea</taxon>
        <taxon>Vespidae</taxon>
        <taxon>Vespinae</taxon>
        <taxon>Vespula</taxon>
    </lineage>
</organism>
<protein>
    <submittedName>
        <fullName evidence="1">Uncharacterized protein</fullName>
    </submittedName>
</protein>
<sequence length="130" mass="15262">MTLGRTCGQPTTRDIPDYYRLRLSKYQESCKRIHVEYSIVTKNISTSTKKIDEILESRSFFKNIIEILKEKKKKKKKKKKGIRECETIYEDVHFSRYHVSYGSKTEDQSKEKKDGARFDLSDCGTCSKGF</sequence>